<evidence type="ECO:0000313" key="3">
    <source>
        <dbReference type="EMBL" id="WXB15685.1"/>
    </source>
</evidence>
<feature type="signal peptide" evidence="2">
    <location>
        <begin position="1"/>
        <end position="23"/>
    </location>
</feature>
<reference evidence="3 4" key="1">
    <citation type="submission" date="2021-12" db="EMBL/GenBank/DDBJ databases">
        <title>Discovery of the Pendulisporaceae a myxobacterial family with distinct sporulation behavior and unique specialized metabolism.</title>
        <authorList>
            <person name="Garcia R."/>
            <person name="Popoff A."/>
            <person name="Bader C.D."/>
            <person name="Loehr J."/>
            <person name="Walesch S."/>
            <person name="Walt C."/>
            <person name="Boldt J."/>
            <person name="Bunk B."/>
            <person name="Haeckl F.J.F.P.J."/>
            <person name="Gunesch A.P."/>
            <person name="Birkelbach J."/>
            <person name="Nuebel U."/>
            <person name="Pietschmann T."/>
            <person name="Bach T."/>
            <person name="Mueller R."/>
        </authorList>
    </citation>
    <scope>NUCLEOTIDE SEQUENCE [LARGE SCALE GENOMIC DNA]</scope>
    <source>
        <strain evidence="3 4">MSr11954</strain>
    </source>
</reference>
<dbReference type="RefSeq" id="WP_394825320.1">
    <property type="nucleotide sequence ID" value="NZ_CP089984.1"/>
</dbReference>
<evidence type="ECO:0000256" key="2">
    <source>
        <dbReference type="SAM" id="SignalP"/>
    </source>
</evidence>
<dbReference type="EMBL" id="CP089984">
    <property type="protein sequence ID" value="WXB15685.1"/>
    <property type="molecule type" value="Genomic_DNA"/>
</dbReference>
<feature type="compositionally biased region" description="Low complexity" evidence="1">
    <location>
        <begin position="31"/>
        <end position="40"/>
    </location>
</feature>
<protein>
    <recommendedName>
        <fullName evidence="5">YXWGXW repeat-containing protein</fullName>
    </recommendedName>
</protein>
<keyword evidence="2" id="KW-0732">Signal</keyword>
<evidence type="ECO:0000313" key="4">
    <source>
        <dbReference type="Proteomes" id="UP001370348"/>
    </source>
</evidence>
<feature type="chain" id="PRO_5045663824" description="YXWGXW repeat-containing protein" evidence="2">
    <location>
        <begin position="24"/>
        <end position="114"/>
    </location>
</feature>
<proteinExistence type="predicted"/>
<dbReference type="InterPro" id="IPR024447">
    <property type="entry name" value="YXWGXW_rpt"/>
</dbReference>
<feature type="region of interest" description="Disordered" evidence="1">
    <location>
        <begin position="31"/>
        <end position="52"/>
    </location>
</feature>
<evidence type="ECO:0008006" key="5">
    <source>
        <dbReference type="Google" id="ProtNLM"/>
    </source>
</evidence>
<keyword evidence="4" id="KW-1185">Reference proteome</keyword>
<organism evidence="3 4">
    <name type="scientific">Pendulispora albinea</name>
    <dbReference type="NCBI Taxonomy" id="2741071"/>
    <lineage>
        <taxon>Bacteria</taxon>
        <taxon>Pseudomonadati</taxon>
        <taxon>Myxococcota</taxon>
        <taxon>Myxococcia</taxon>
        <taxon>Myxococcales</taxon>
        <taxon>Sorangiineae</taxon>
        <taxon>Pendulisporaceae</taxon>
        <taxon>Pendulispora</taxon>
    </lineage>
</organism>
<evidence type="ECO:0000256" key="1">
    <source>
        <dbReference type="SAM" id="MobiDB-lite"/>
    </source>
</evidence>
<gene>
    <name evidence="3" type="ORF">LZC94_00130</name>
</gene>
<dbReference type="Pfam" id="PF12779">
    <property type="entry name" value="WXXGXW"/>
    <property type="match status" value="1"/>
</dbReference>
<dbReference type="Proteomes" id="UP001370348">
    <property type="component" value="Chromosome"/>
</dbReference>
<sequence>MNRSKLTSSLLAASFLAIALTQAGCVATASNPTPRGVVVNGPPPLPLQEERPAPPGATAVWVNGYWHWTGAQYTWIPGHWENAPPGQSWYAPRYSASEGAFFYQPGGWKPASPR</sequence>
<name>A0ABZ2LZD2_9BACT</name>
<accession>A0ABZ2LZD2</accession>